<dbReference type="InterPro" id="IPR036322">
    <property type="entry name" value="WD40_repeat_dom_sf"/>
</dbReference>
<feature type="region of interest" description="Disordered" evidence="4">
    <location>
        <begin position="112"/>
        <end position="236"/>
    </location>
</feature>
<evidence type="ECO:0000256" key="2">
    <source>
        <dbReference type="ARBA" id="ARBA00022737"/>
    </source>
</evidence>
<dbReference type="PROSITE" id="PS50294">
    <property type="entry name" value="WD_REPEATS_REGION"/>
    <property type="match status" value="1"/>
</dbReference>
<dbReference type="Proteomes" id="UP000594638">
    <property type="component" value="Unassembled WGS sequence"/>
</dbReference>
<protein>
    <submittedName>
        <fullName evidence="6">Topless-related 4-like isoform X1</fullName>
    </submittedName>
</protein>
<dbReference type="PROSITE" id="PS50082">
    <property type="entry name" value="WD_REPEATS_2"/>
    <property type="match status" value="1"/>
</dbReference>
<organism evidence="6 7">
    <name type="scientific">Olea europaea subsp. europaea</name>
    <dbReference type="NCBI Taxonomy" id="158383"/>
    <lineage>
        <taxon>Eukaryota</taxon>
        <taxon>Viridiplantae</taxon>
        <taxon>Streptophyta</taxon>
        <taxon>Embryophyta</taxon>
        <taxon>Tracheophyta</taxon>
        <taxon>Spermatophyta</taxon>
        <taxon>Magnoliopsida</taxon>
        <taxon>eudicotyledons</taxon>
        <taxon>Gunneridae</taxon>
        <taxon>Pentapetalae</taxon>
        <taxon>asterids</taxon>
        <taxon>lamiids</taxon>
        <taxon>Lamiales</taxon>
        <taxon>Oleaceae</taxon>
        <taxon>Oleeae</taxon>
        <taxon>Olea</taxon>
    </lineage>
</organism>
<dbReference type="Pfam" id="PF21889">
    <property type="entry name" value="TPR1-like_2nd"/>
    <property type="match status" value="1"/>
</dbReference>
<sequence length="587" mass="64742">MPYFEERVTNGDWDEVENYLSGFTRPDENTNSKKIFNAIQEHKCLEVLDREDKEVSKYGDLINARSEMLAHVKKLIEENPVFCDKLIFPTFDPSALGTLSLNLQHHLASVSPSQSVPKPVESPPPFQDPSSLPQPSASNPHPSASAGFNTQNNSDNLKHPTTPTNKPAVENQNDLPELDLYETRSSEMSNEYPPLSISGDDNASTGSSIEDRVSPVNEDRQNMVDGKPRIADGSSGKSRLQKLIEVNKPSECHFLRLPDSLVAVKVPRLMYTNSGSAILALYVNAVHKLWKSPENDSNLLGKFPANCIQCCTARLMTGMNPEDAVPCFALSNNDSYVVSASGQEISYFNTLTFQTKKSFKSPSSAVTFLAFHPQNNNIIAIGLDDSSIQIYDVEANEVKTELKAHQKRITGLAFSNILNVLVSSGADSQLCVWSTDTWEKQTNEYLRSPAGASLAATLVQFHQDQTHLLAVQETQLVIYEAEVANLDWRVKWPLKASVSITYATYSCDSKSIYVSFKCGSISVLTAASLRLRCRINPSLYLPANPSLQAYPLVIAAHPSKPNQFAVGLSDGGVYVLEPLESEGKWYL</sequence>
<dbReference type="InterPro" id="IPR001680">
    <property type="entry name" value="WD40_rpt"/>
</dbReference>
<accession>A0A8S0R561</accession>
<dbReference type="InterPro" id="IPR054080">
    <property type="entry name" value="TPR1-like_2nd"/>
</dbReference>
<reference evidence="6 7" key="1">
    <citation type="submission" date="2019-12" db="EMBL/GenBank/DDBJ databases">
        <authorList>
            <person name="Alioto T."/>
            <person name="Alioto T."/>
            <person name="Gomez Garrido J."/>
        </authorList>
    </citation>
    <scope>NUCLEOTIDE SEQUENCE [LARGE SCALE GENOMIC DNA]</scope>
</reference>
<dbReference type="GO" id="GO:0006355">
    <property type="term" value="P:regulation of DNA-templated transcription"/>
    <property type="evidence" value="ECO:0007669"/>
    <property type="project" value="InterPro"/>
</dbReference>
<gene>
    <name evidence="6" type="ORF">OLEA9_A116829</name>
</gene>
<evidence type="ECO:0000256" key="4">
    <source>
        <dbReference type="SAM" id="MobiDB-lite"/>
    </source>
</evidence>
<comment type="caution">
    <text evidence="6">The sequence shown here is derived from an EMBL/GenBank/DDBJ whole genome shotgun (WGS) entry which is preliminary data.</text>
</comment>
<feature type="domain" description="CTLH" evidence="5">
    <location>
        <begin position="3"/>
        <end position="55"/>
    </location>
</feature>
<name>A0A8S0R561_OLEEU</name>
<keyword evidence="2" id="KW-0677">Repeat</keyword>
<feature type="compositionally biased region" description="Basic and acidic residues" evidence="4">
    <location>
        <begin position="209"/>
        <end position="230"/>
    </location>
</feature>
<evidence type="ECO:0000259" key="5">
    <source>
        <dbReference type="PROSITE" id="PS50897"/>
    </source>
</evidence>
<dbReference type="Pfam" id="PF23383">
    <property type="entry name" value="Beta-prop_IFT140_1st"/>
    <property type="match status" value="1"/>
</dbReference>
<dbReference type="SUPFAM" id="SSF50978">
    <property type="entry name" value="WD40 repeat-like"/>
    <property type="match status" value="1"/>
</dbReference>
<dbReference type="InterPro" id="IPR027728">
    <property type="entry name" value="Topless_fam"/>
</dbReference>
<dbReference type="InterPro" id="IPR056154">
    <property type="entry name" value="Beta-prop_IFT140_1st"/>
</dbReference>
<keyword evidence="1 3" id="KW-0853">WD repeat</keyword>
<dbReference type="EMBL" id="CACTIH010002104">
    <property type="protein sequence ID" value="CAA2973430.1"/>
    <property type="molecule type" value="Genomic_DNA"/>
</dbReference>
<evidence type="ECO:0000256" key="1">
    <source>
        <dbReference type="ARBA" id="ARBA00022574"/>
    </source>
</evidence>
<dbReference type="OrthoDB" id="1850764at2759"/>
<dbReference type="PANTHER" id="PTHR44083:SF35">
    <property type="entry name" value="TOPLESS-RELATED PROTEIN 4-LIKE ISOFORM X1"/>
    <property type="match status" value="1"/>
</dbReference>
<evidence type="ECO:0000313" key="7">
    <source>
        <dbReference type="Proteomes" id="UP000594638"/>
    </source>
</evidence>
<feature type="compositionally biased region" description="Polar residues" evidence="4">
    <location>
        <begin position="147"/>
        <end position="174"/>
    </location>
</feature>
<dbReference type="SMART" id="SM00320">
    <property type="entry name" value="WD40"/>
    <property type="match status" value="3"/>
</dbReference>
<dbReference type="InterPro" id="IPR015943">
    <property type="entry name" value="WD40/YVTN_repeat-like_dom_sf"/>
</dbReference>
<evidence type="ECO:0000256" key="3">
    <source>
        <dbReference type="PROSITE-ProRule" id="PRU00221"/>
    </source>
</evidence>
<proteinExistence type="predicted"/>
<dbReference type="Gene3D" id="2.130.10.10">
    <property type="entry name" value="YVTN repeat-like/Quinoprotein amine dehydrogenase"/>
    <property type="match status" value="1"/>
</dbReference>
<evidence type="ECO:0000313" key="6">
    <source>
        <dbReference type="EMBL" id="CAA2973430.1"/>
    </source>
</evidence>
<dbReference type="PANTHER" id="PTHR44083">
    <property type="entry name" value="TOPLESS-RELATED PROTEIN 1-RELATED"/>
    <property type="match status" value="1"/>
</dbReference>
<dbReference type="PROSITE" id="PS50897">
    <property type="entry name" value="CTLH"/>
    <property type="match status" value="1"/>
</dbReference>
<feature type="compositionally biased region" description="Polar residues" evidence="4">
    <location>
        <begin position="199"/>
        <end position="208"/>
    </location>
</feature>
<dbReference type="Gramene" id="OE9A116829T1">
    <property type="protein sequence ID" value="OE9A116829C1"/>
    <property type="gene ID" value="OE9A116829"/>
</dbReference>
<dbReference type="InterPro" id="IPR006595">
    <property type="entry name" value="CTLH_C"/>
</dbReference>
<feature type="repeat" description="WD" evidence="3">
    <location>
        <begin position="402"/>
        <end position="443"/>
    </location>
</feature>
<dbReference type="AlphaFoldDB" id="A0A8S0R561"/>
<keyword evidence="7" id="KW-1185">Reference proteome</keyword>
<feature type="compositionally biased region" description="Low complexity" evidence="4">
    <location>
        <begin position="133"/>
        <end position="146"/>
    </location>
</feature>